<protein>
    <submittedName>
        <fullName evidence="3">Cell division protein FtsQ</fullName>
    </submittedName>
</protein>
<proteinExistence type="predicted"/>
<keyword evidence="2" id="KW-0472">Membrane</keyword>
<keyword evidence="2" id="KW-1133">Transmembrane helix</keyword>
<keyword evidence="3" id="KW-0131">Cell cycle</keyword>
<sequence length="322" mass="35852">MLGKLGKAVLRRRPPQPVRRRAIDSDDSAQPGDLTTASSYAFRRNRTLTGSLLSEISSPSEHRADLKSPRVQAHTLRYRRRKLVLRLFVLLAGIAGLAWILYQSVVSPSVTLVGVDSPPTEATRRYEKTIQDYLAARPFERLRALIDVKSLVDYLQHDCPEVQSVEPTIAFAGFGRAKFSIVVRHPVVSWQAGATLVFVDSSGAAFYRNVPESPVVQVIDRTGVQATTNKVLVSNRFLEFVGKVVGYFSAQKYTVSSVILPEGTTRQIEVKLEGVGYPVRMSIDRAAASQVEDAVRAIRYCAEHSVDPTYLDVRVSRRAFYK</sequence>
<evidence type="ECO:0000256" key="2">
    <source>
        <dbReference type="SAM" id="Phobius"/>
    </source>
</evidence>
<keyword evidence="3" id="KW-0132">Cell division</keyword>
<evidence type="ECO:0000256" key="1">
    <source>
        <dbReference type="SAM" id="MobiDB-lite"/>
    </source>
</evidence>
<feature type="compositionally biased region" description="Basic residues" evidence="1">
    <location>
        <begin position="9"/>
        <end position="20"/>
    </location>
</feature>
<dbReference type="RefSeq" id="WP_376754273.1">
    <property type="nucleotide sequence ID" value="NZ_CP124550.1"/>
</dbReference>
<feature type="transmembrane region" description="Helical" evidence="2">
    <location>
        <begin position="83"/>
        <end position="102"/>
    </location>
</feature>
<evidence type="ECO:0000313" key="4">
    <source>
        <dbReference type="Proteomes" id="UP001177295"/>
    </source>
</evidence>
<reference evidence="3 4" key="1">
    <citation type="journal article" date="2023" name="Cell">
        <title>Genetic manipulation of Patescibacteria provides mechanistic insights into microbial dark matter and the epibiotic lifestyle.</title>
        <authorList>
            <person name="Wang Y."/>
            <person name="Gallagher L.A."/>
            <person name="Andrade P.A."/>
            <person name="Liu A."/>
            <person name="Humphreys I.R."/>
            <person name="Turkarslan S."/>
            <person name="Cutler K.J."/>
            <person name="Arrieta-Ortiz M.L."/>
            <person name="Li Y."/>
            <person name="Radey M.C."/>
            <person name="McLean J.S."/>
            <person name="Cong Q."/>
            <person name="Baker D."/>
            <person name="Baliga N.S."/>
            <person name="Peterson S.B."/>
            <person name="Mougous J.D."/>
        </authorList>
    </citation>
    <scope>NUCLEOTIDE SEQUENCE [LARGE SCALE GENOMIC DNA]</scope>
    <source>
        <strain evidence="3 4">ML1</strain>
    </source>
</reference>
<feature type="region of interest" description="Disordered" evidence="1">
    <location>
        <begin position="1"/>
        <end position="35"/>
    </location>
</feature>
<dbReference type="GO" id="GO:0051301">
    <property type="term" value="P:cell division"/>
    <property type="evidence" value="ECO:0007669"/>
    <property type="project" value="UniProtKB-KW"/>
</dbReference>
<name>A0ABY8WW31_9BACT</name>
<dbReference type="Proteomes" id="UP001177295">
    <property type="component" value="Chromosome"/>
</dbReference>
<accession>A0ABY8WW31</accession>
<gene>
    <name evidence="3" type="primary">ftsQ</name>
    <name evidence="3" type="ORF">SEML1_0275</name>
</gene>
<keyword evidence="2" id="KW-0812">Transmembrane</keyword>
<evidence type="ECO:0000313" key="3">
    <source>
        <dbReference type="EMBL" id="WIO45905.1"/>
    </source>
</evidence>
<dbReference type="EMBL" id="CP124550">
    <property type="protein sequence ID" value="WIO45905.1"/>
    <property type="molecule type" value="Genomic_DNA"/>
</dbReference>
<keyword evidence="4" id="KW-1185">Reference proteome</keyword>
<organism evidence="3 4">
    <name type="scientific">Candidatus Southlakia epibionticum</name>
    <dbReference type="NCBI Taxonomy" id="3043284"/>
    <lineage>
        <taxon>Bacteria</taxon>
        <taxon>Candidatus Saccharimonadota</taxon>
        <taxon>Candidatus Saccharimonadia</taxon>
        <taxon>Candidatus Saccharimonadales</taxon>
        <taxon>Candidatus Saccharimonadaceae</taxon>
        <taxon>Candidatus Southlakia</taxon>
    </lineage>
</organism>